<feature type="chain" id="PRO_5008749094" evidence="3">
    <location>
        <begin position="30"/>
        <end position="278"/>
    </location>
</feature>
<dbReference type="PANTHER" id="PTHR37981">
    <property type="entry name" value="LIPASE 2"/>
    <property type="match status" value="1"/>
</dbReference>
<evidence type="ECO:0000256" key="2">
    <source>
        <dbReference type="PIRSR" id="PIRSR637460-2"/>
    </source>
</evidence>
<dbReference type="Proteomes" id="UP001334804">
    <property type="component" value="Chromosome"/>
</dbReference>
<evidence type="ECO:0000313" key="6">
    <source>
        <dbReference type="EMBL" id="WSA31258.1"/>
    </source>
</evidence>
<name>A0A1C6VVU0_9ACTN</name>
<dbReference type="InterPro" id="IPR037460">
    <property type="entry name" value="SEST-like"/>
</dbReference>
<keyword evidence="3" id="KW-0732">Signal</keyword>
<sequence>MTRTRMLTLLAGVLSAMLVALGLANPAQAAAGHHYVALGDSYASGVGAGSYTSESGNCKRSTKAFSALWAAANAPASYKSVACGGAKTTDVINTQVAALSSQTTLVSITIGGNDAGFGNIMSTCALKGSSACIAAVDAAQAQARANLPGLLDRAYAAIRNKAPNAKVVVLSYPVFYQLGTVCVGIGEAARAKVNEGINLADSLIAAAAARAGFTFADVRSIFVGHQICSGNKWIHSVDILNLSNSYHPMATGQSNGYLPVFTKAVGQAATAKKASAKA</sequence>
<keyword evidence="5" id="KW-0378">Hydrolase</keyword>
<dbReference type="AlphaFoldDB" id="A0A1C6VVU0"/>
<proteinExistence type="predicted"/>
<evidence type="ECO:0000256" key="1">
    <source>
        <dbReference type="PIRSR" id="PIRSR637460-1"/>
    </source>
</evidence>
<dbReference type="RefSeq" id="WP_091630275.1">
    <property type="nucleotide sequence ID" value="NZ_CP109071.1"/>
</dbReference>
<dbReference type="GO" id="GO:0019433">
    <property type="term" value="P:triglyceride catabolic process"/>
    <property type="evidence" value="ECO:0007669"/>
    <property type="project" value="TreeGrafter"/>
</dbReference>
<dbReference type="CDD" id="cd01823">
    <property type="entry name" value="SEST_like"/>
    <property type="match status" value="1"/>
</dbReference>
<dbReference type="OrthoDB" id="5503950at2"/>
<dbReference type="STRING" id="47871.GA0070608_4270"/>
<feature type="domain" description="SGNH hydrolase-type esterase" evidence="4">
    <location>
        <begin position="37"/>
        <end position="251"/>
    </location>
</feature>
<dbReference type="Pfam" id="PF13472">
    <property type="entry name" value="Lipase_GDSL_2"/>
    <property type="match status" value="1"/>
</dbReference>
<accession>A0A1C6VVU0</accession>
<feature type="disulfide bond" evidence="2">
    <location>
        <begin position="58"/>
        <end position="83"/>
    </location>
</feature>
<reference evidence="6 8" key="2">
    <citation type="submission" date="2022-10" db="EMBL/GenBank/DDBJ databases">
        <title>The complete genomes of actinobacterial strains from the NBC collection.</title>
        <authorList>
            <person name="Joergensen T.S."/>
            <person name="Alvarez Arevalo M."/>
            <person name="Sterndorff E.B."/>
            <person name="Faurdal D."/>
            <person name="Vuksanovic O."/>
            <person name="Mourched A.-S."/>
            <person name="Charusanti P."/>
            <person name="Shaw S."/>
            <person name="Blin K."/>
            <person name="Weber T."/>
        </authorList>
    </citation>
    <scope>NUCLEOTIDE SEQUENCE [LARGE SCALE GENOMIC DNA]</scope>
    <source>
        <strain evidence="6 8">NBC 01809</strain>
    </source>
</reference>
<dbReference type="EMBL" id="FMIC01000002">
    <property type="protein sequence ID" value="SCL70224.1"/>
    <property type="molecule type" value="Genomic_DNA"/>
</dbReference>
<dbReference type="EMBL" id="CP109071">
    <property type="protein sequence ID" value="WSA31258.1"/>
    <property type="molecule type" value="Genomic_DNA"/>
</dbReference>
<feature type="disulfide bond" evidence="2">
    <location>
        <begin position="124"/>
        <end position="132"/>
    </location>
</feature>
<evidence type="ECO:0000259" key="4">
    <source>
        <dbReference type="Pfam" id="PF13472"/>
    </source>
</evidence>
<feature type="signal peptide" evidence="3">
    <location>
        <begin position="1"/>
        <end position="29"/>
    </location>
</feature>
<dbReference type="SUPFAM" id="SSF52266">
    <property type="entry name" value="SGNH hydrolase"/>
    <property type="match status" value="1"/>
</dbReference>
<dbReference type="PANTHER" id="PTHR37981:SF1">
    <property type="entry name" value="SGNH HYDROLASE-TYPE ESTERASE DOMAIN-CONTAINING PROTEIN"/>
    <property type="match status" value="1"/>
</dbReference>
<organism evidence="5 7">
    <name type="scientific">Micromonospora peucetia</name>
    <dbReference type="NCBI Taxonomy" id="47871"/>
    <lineage>
        <taxon>Bacteria</taxon>
        <taxon>Bacillati</taxon>
        <taxon>Actinomycetota</taxon>
        <taxon>Actinomycetes</taxon>
        <taxon>Micromonosporales</taxon>
        <taxon>Micromonosporaceae</taxon>
        <taxon>Micromonospora</taxon>
    </lineage>
</organism>
<feature type="active site" description="Nucleophile" evidence="1">
    <location>
        <position position="41"/>
    </location>
</feature>
<feature type="active site" evidence="1">
    <location>
        <position position="247"/>
    </location>
</feature>
<evidence type="ECO:0000313" key="7">
    <source>
        <dbReference type="Proteomes" id="UP000199343"/>
    </source>
</evidence>
<dbReference type="Gene3D" id="3.40.50.1110">
    <property type="entry name" value="SGNH hydrolase"/>
    <property type="match status" value="1"/>
</dbReference>
<reference evidence="5 7" key="1">
    <citation type="submission" date="2016-06" db="EMBL/GenBank/DDBJ databases">
        <authorList>
            <person name="Kjaerup R.B."/>
            <person name="Dalgaard T.S."/>
            <person name="Juul-Madsen H.R."/>
        </authorList>
    </citation>
    <scope>NUCLEOTIDE SEQUENCE [LARGE SCALE GENOMIC DNA]</scope>
    <source>
        <strain evidence="5 7">DSM 43363</strain>
    </source>
</reference>
<keyword evidence="2" id="KW-1015">Disulfide bond</keyword>
<gene>
    <name evidence="5" type="ORF">GA0070608_4270</name>
    <name evidence="6" type="ORF">OIE14_24430</name>
</gene>
<evidence type="ECO:0000313" key="8">
    <source>
        <dbReference type="Proteomes" id="UP001334804"/>
    </source>
</evidence>
<feature type="disulfide bond" evidence="2">
    <location>
        <begin position="182"/>
        <end position="228"/>
    </location>
</feature>
<evidence type="ECO:0000313" key="5">
    <source>
        <dbReference type="EMBL" id="SCL70224.1"/>
    </source>
</evidence>
<evidence type="ECO:0000256" key="3">
    <source>
        <dbReference type="SAM" id="SignalP"/>
    </source>
</evidence>
<protein>
    <submittedName>
        <fullName evidence="5">GDSL-like Lipase/Acylhydrolase family protein</fullName>
    </submittedName>
    <submittedName>
        <fullName evidence="6">SGNH/GDSL hydrolase family protein</fullName>
    </submittedName>
</protein>
<dbReference type="InterPro" id="IPR036514">
    <property type="entry name" value="SGNH_hydro_sf"/>
</dbReference>
<dbReference type="InterPro" id="IPR013830">
    <property type="entry name" value="SGNH_hydro"/>
</dbReference>
<dbReference type="GO" id="GO:0004806">
    <property type="term" value="F:triacylglycerol lipase activity"/>
    <property type="evidence" value="ECO:0007669"/>
    <property type="project" value="TreeGrafter"/>
</dbReference>
<dbReference type="Proteomes" id="UP000199343">
    <property type="component" value="Unassembled WGS sequence"/>
</dbReference>
<keyword evidence="8" id="KW-1185">Reference proteome</keyword>